<feature type="transmembrane region" description="Helical" evidence="6">
    <location>
        <begin position="172"/>
        <end position="190"/>
    </location>
</feature>
<dbReference type="PANTHER" id="PTHR42709">
    <property type="entry name" value="ALKALINE PHOSPHATASE LIKE PROTEIN"/>
    <property type="match status" value="1"/>
</dbReference>
<reference evidence="8" key="2">
    <citation type="submission" date="2020-09" db="EMBL/GenBank/DDBJ databases">
        <authorList>
            <person name="Sun Q."/>
            <person name="Zhou Y."/>
        </authorList>
    </citation>
    <scope>NUCLEOTIDE SEQUENCE</scope>
    <source>
        <strain evidence="8">CGMCC 1.15493</strain>
    </source>
</reference>
<dbReference type="RefSeq" id="WP_188850991.1">
    <property type="nucleotide sequence ID" value="NZ_BMJJ01000005.1"/>
</dbReference>
<reference evidence="8" key="1">
    <citation type="journal article" date="2014" name="Int. J. Syst. Evol. Microbiol.">
        <title>Complete genome sequence of Corynebacterium casei LMG S-19264T (=DSM 44701T), isolated from a smear-ripened cheese.</title>
        <authorList>
            <consortium name="US DOE Joint Genome Institute (JGI-PGF)"/>
            <person name="Walter F."/>
            <person name="Albersmeier A."/>
            <person name="Kalinowski J."/>
            <person name="Ruckert C."/>
        </authorList>
    </citation>
    <scope>NUCLEOTIDE SEQUENCE</scope>
    <source>
        <strain evidence="8">CGMCC 1.15493</strain>
    </source>
</reference>
<proteinExistence type="predicted"/>
<evidence type="ECO:0000256" key="5">
    <source>
        <dbReference type="ARBA" id="ARBA00023136"/>
    </source>
</evidence>
<evidence type="ECO:0000256" key="3">
    <source>
        <dbReference type="ARBA" id="ARBA00022692"/>
    </source>
</evidence>
<gene>
    <name evidence="8" type="ORF">GCM10011335_24850</name>
</gene>
<comment type="subcellular location">
    <subcellularLocation>
        <location evidence="1">Cell membrane</location>
        <topology evidence="1">Multi-pass membrane protein</topology>
    </subcellularLocation>
</comment>
<dbReference type="InterPro" id="IPR032816">
    <property type="entry name" value="VTT_dom"/>
</dbReference>
<evidence type="ECO:0000259" key="7">
    <source>
        <dbReference type="Pfam" id="PF09335"/>
    </source>
</evidence>
<feature type="transmembrane region" description="Helical" evidence="6">
    <location>
        <begin position="12"/>
        <end position="30"/>
    </location>
</feature>
<dbReference type="PANTHER" id="PTHR42709:SF6">
    <property type="entry name" value="UNDECAPRENYL PHOSPHATE TRANSPORTER A"/>
    <property type="match status" value="1"/>
</dbReference>
<keyword evidence="5 6" id="KW-0472">Membrane</keyword>
<evidence type="ECO:0000313" key="9">
    <source>
        <dbReference type="Proteomes" id="UP000613160"/>
    </source>
</evidence>
<comment type="caution">
    <text evidence="8">The sequence shown here is derived from an EMBL/GenBank/DDBJ whole genome shotgun (WGS) entry which is preliminary data.</text>
</comment>
<accession>A0A916XY69</accession>
<dbReference type="Pfam" id="PF09335">
    <property type="entry name" value="VTT_dom"/>
    <property type="match status" value="1"/>
</dbReference>
<feature type="transmembrane region" description="Helical" evidence="6">
    <location>
        <begin position="138"/>
        <end position="160"/>
    </location>
</feature>
<dbReference type="GO" id="GO:0005886">
    <property type="term" value="C:plasma membrane"/>
    <property type="evidence" value="ECO:0007669"/>
    <property type="project" value="UniProtKB-SubCell"/>
</dbReference>
<evidence type="ECO:0000313" key="8">
    <source>
        <dbReference type="EMBL" id="GGD20941.1"/>
    </source>
</evidence>
<dbReference type="AlphaFoldDB" id="A0A916XY69"/>
<name>A0A916XY69_9HYPH</name>
<keyword evidence="9" id="KW-1185">Reference proteome</keyword>
<keyword evidence="2" id="KW-1003">Cell membrane</keyword>
<dbReference type="EMBL" id="BMJJ01000005">
    <property type="protein sequence ID" value="GGD20941.1"/>
    <property type="molecule type" value="Genomic_DNA"/>
</dbReference>
<organism evidence="8 9">
    <name type="scientific">Aureimonas glaciei</name>
    <dbReference type="NCBI Taxonomy" id="1776957"/>
    <lineage>
        <taxon>Bacteria</taxon>
        <taxon>Pseudomonadati</taxon>
        <taxon>Pseudomonadota</taxon>
        <taxon>Alphaproteobacteria</taxon>
        <taxon>Hyphomicrobiales</taxon>
        <taxon>Aurantimonadaceae</taxon>
        <taxon>Aureimonas</taxon>
    </lineage>
</organism>
<evidence type="ECO:0000256" key="1">
    <source>
        <dbReference type="ARBA" id="ARBA00004651"/>
    </source>
</evidence>
<sequence>MDTFVQSLMEQFGPFGIALLMFLENIFPPIPSEVIMPLAGYRAASGDMSIVTVIVAGSIGSLLGIVPWYYLGYLFGEKRVVWLAERYGRWITMTPEDVLAADRWFRRYGYWAVSLGRLVPTVRTLISVPAGLSRMPFWLFLAVSAVGTVAWTAGLALAGYILGRNFDSIDRFIGPVSTGVVVLAVLIYLYRVVTFHRRPAGPPVDLKSNEAPHLHD</sequence>
<dbReference type="Proteomes" id="UP000613160">
    <property type="component" value="Unassembled WGS sequence"/>
</dbReference>
<protein>
    <submittedName>
        <fullName evidence="8">Alkaline phosphatase</fullName>
    </submittedName>
</protein>
<dbReference type="InterPro" id="IPR051311">
    <property type="entry name" value="DedA_domain"/>
</dbReference>
<evidence type="ECO:0000256" key="4">
    <source>
        <dbReference type="ARBA" id="ARBA00022989"/>
    </source>
</evidence>
<keyword evidence="3 6" id="KW-0812">Transmembrane</keyword>
<evidence type="ECO:0000256" key="6">
    <source>
        <dbReference type="SAM" id="Phobius"/>
    </source>
</evidence>
<feature type="transmembrane region" description="Helical" evidence="6">
    <location>
        <begin position="50"/>
        <end position="70"/>
    </location>
</feature>
<keyword evidence="4 6" id="KW-1133">Transmembrane helix</keyword>
<feature type="domain" description="VTT" evidence="7">
    <location>
        <begin position="30"/>
        <end position="160"/>
    </location>
</feature>
<evidence type="ECO:0000256" key="2">
    <source>
        <dbReference type="ARBA" id="ARBA00022475"/>
    </source>
</evidence>